<protein>
    <submittedName>
        <fullName evidence="1">Uncharacterized protein</fullName>
    </submittedName>
</protein>
<reference evidence="1 2" key="1">
    <citation type="journal article" date="2019" name="Emerg. Microbes Infect.">
        <title>Comprehensive subspecies identification of 175 nontuberculous mycobacteria species based on 7547 genomic profiles.</title>
        <authorList>
            <person name="Matsumoto Y."/>
            <person name="Kinjo T."/>
            <person name="Motooka D."/>
            <person name="Nabeya D."/>
            <person name="Jung N."/>
            <person name="Uechi K."/>
            <person name="Horii T."/>
            <person name="Iida T."/>
            <person name="Fujita J."/>
            <person name="Nakamura S."/>
        </authorList>
    </citation>
    <scope>NUCLEOTIDE SEQUENCE [LARGE SCALE GENOMIC DNA]</scope>
    <source>
        <strain evidence="1 2">JCM 18113</strain>
    </source>
</reference>
<proteinExistence type="predicted"/>
<dbReference type="EMBL" id="AP022590">
    <property type="protein sequence ID" value="BBY39135.1"/>
    <property type="molecule type" value="Genomic_DNA"/>
</dbReference>
<evidence type="ECO:0000313" key="1">
    <source>
        <dbReference type="EMBL" id="BBY39135.1"/>
    </source>
</evidence>
<gene>
    <name evidence="1" type="ORF">MMAN_32690</name>
</gene>
<evidence type="ECO:0000313" key="2">
    <source>
        <dbReference type="Proteomes" id="UP000465812"/>
    </source>
</evidence>
<name>A0ABM7JU78_MYCNT</name>
<organism evidence="1 2">
    <name type="scientific">Mycobacterium mantenii</name>
    <dbReference type="NCBI Taxonomy" id="560555"/>
    <lineage>
        <taxon>Bacteria</taxon>
        <taxon>Bacillati</taxon>
        <taxon>Actinomycetota</taxon>
        <taxon>Actinomycetes</taxon>
        <taxon>Mycobacteriales</taxon>
        <taxon>Mycobacteriaceae</taxon>
        <taxon>Mycobacterium</taxon>
        <taxon>Mycobacterium avium complex (MAC)</taxon>
    </lineage>
</organism>
<dbReference type="Proteomes" id="UP000465812">
    <property type="component" value="Chromosome"/>
</dbReference>
<sequence>MQVRELSPHRGEMELRQITGLEAGPVGIVREFDKIADLLDREIKVAAASNESHPPHLFVVIAALTADPPRVAQQTDLLVVANGRRDLHQHRGQGRNDLRR</sequence>
<accession>A0ABM7JU78</accession>
<keyword evidence="2" id="KW-1185">Reference proteome</keyword>